<protein>
    <recommendedName>
        <fullName evidence="3">DinB family protein</fullName>
    </recommendedName>
</protein>
<evidence type="ECO:0008006" key="3">
    <source>
        <dbReference type="Google" id="ProtNLM"/>
    </source>
</evidence>
<evidence type="ECO:0000313" key="2">
    <source>
        <dbReference type="Proteomes" id="UP000635606"/>
    </source>
</evidence>
<organism evidence="1 2">
    <name type="scientific">Virgisporangium ochraceum</name>
    <dbReference type="NCBI Taxonomy" id="65505"/>
    <lineage>
        <taxon>Bacteria</taxon>
        <taxon>Bacillati</taxon>
        <taxon>Actinomycetota</taxon>
        <taxon>Actinomycetes</taxon>
        <taxon>Micromonosporales</taxon>
        <taxon>Micromonosporaceae</taxon>
        <taxon>Virgisporangium</taxon>
    </lineage>
</organism>
<keyword evidence="2" id="KW-1185">Reference proteome</keyword>
<dbReference type="EMBL" id="BOPH01000120">
    <property type="protein sequence ID" value="GIJ73621.1"/>
    <property type="molecule type" value="Genomic_DNA"/>
</dbReference>
<dbReference type="Pfam" id="PF04978">
    <property type="entry name" value="MST"/>
    <property type="match status" value="1"/>
</dbReference>
<reference evidence="1" key="1">
    <citation type="submission" date="2021-01" db="EMBL/GenBank/DDBJ databases">
        <title>Whole genome shotgun sequence of Virgisporangium ochraceum NBRC 16418.</title>
        <authorList>
            <person name="Komaki H."/>
            <person name="Tamura T."/>
        </authorList>
    </citation>
    <scope>NUCLEOTIDE SEQUENCE</scope>
    <source>
        <strain evidence="1">NBRC 16418</strain>
    </source>
</reference>
<name>A0A8J4A1R4_9ACTN</name>
<proteinExistence type="predicted"/>
<accession>A0A8J4A1R4</accession>
<dbReference type="AlphaFoldDB" id="A0A8J4A1R4"/>
<sequence>MAGSVCVRAWGDSVIEGDGMKLRTQLDALLDEYRQRLHDSLDGLTEEEARARLVPSKTTLLGLLKHVTYVEGVWFDEAVTGRSYKEIGIASTPTRSFTLTRTDTIASVRADHRARCEVSRANTAGLDLDDVVRGRGGRYVWQLYLQMLRELAHHMGHADILREQLLAARKGKSQSV</sequence>
<dbReference type="InterPro" id="IPR034660">
    <property type="entry name" value="DinB/YfiT-like"/>
</dbReference>
<dbReference type="InterPro" id="IPR007061">
    <property type="entry name" value="MST-like"/>
</dbReference>
<gene>
    <name evidence="1" type="ORF">Voc01_085380</name>
</gene>
<evidence type="ECO:0000313" key="1">
    <source>
        <dbReference type="EMBL" id="GIJ73621.1"/>
    </source>
</evidence>
<comment type="caution">
    <text evidence="1">The sequence shown here is derived from an EMBL/GenBank/DDBJ whole genome shotgun (WGS) entry which is preliminary data.</text>
</comment>
<dbReference type="Gene3D" id="1.20.120.450">
    <property type="entry name" value="dinb family like domain"/>
    <property type="match status" value="1"/>
</dbReference>
<dbReference type="Proteomes" id="UP000635606">
    <property type="component" value="Unassembled WGS sequence"/>
</dbReference>
<dbReference type="SUPFAM" id="SSF109854">
    <property type="entry name" value="DinB/YfiT-like putative metalloenzymes"/>
    <property type="match status" value="1"/>
</dbReference>